<dbReference type="Pfam" id="PF25083">
    <property type="entry name" value="GIPC1_GH1"/>
    <property type="match status" value="1"/>
</dbReference>
<dbReference type="InterPro" id="IPR056814">
    <property type="entry name" value="GIPC1-3_GH1"/>
</dbReference>
<evidence type="ECO:0000259" key="3">
    <source>
        <dbReference type="PROSITE" id="PS50106"/>
    </source>
</evidence>
<reference evidence="5" key="1">
    <citation type="submission" date="2025-08" db="UniProtKB">
        <authorList>
            <consortium name="RefSeq"/>
        </authorList>
    </citation>
    <scope>IDENTIFICATION</scope>
</reference>
<feature type="region of interest" description="Disordered" evidence="2">
    <location>
        <begin position="244"/>
        <end position="265"/>
    </location>
</feature>
<feature type="compositionally biased region" description="Polar residues" evidence="2">
    <location>
        <begin position="43"/>
        <end position="72"/>
    </location>
</feature>
<dbReference type="InterPro" id="IPR001478">
    <property type="entry name" value="PDZ"/>
</dbReference>
<dbReference type="RefSeq" id="XP_014669861.1">
    <property type="nucleotide sequence ID" value="XM_014814375.1"/>
</dbReference>
<protein>
    <submittedName>
        <fullName evidence="5">PDZ domain-containing protein GIPC3-like</fullName>
    </submittedName>
</protein>
<dbReference type="CDD" id="cd21180">
    <property type="entry name" value="GH2_GIPC"/>
    <property type="match status" value="1"/>
</dbReference>
<dbReference type="Proteomes" id="UP000695022">
    <property type="component" value="Unplaced"/>
</dbReference>
<dbReference type="GeneID" id="106810901"/>
<dbReference type="SMART" id="SM00228">
    <property type="entry name" value="PDZ"/>
    <property type="match status" value="1"/>
</dbReference>
<dbReference type="InterPro" id="IPR055349">
    <property type="entry name" value="GH2_GIPC"/>
</dbReference>
<keyword evidence="4" id="KW-1185">Reference proteome</keyword>
<dbReference type="Pfam" id="PF25082">
    <property type="entry name" value="GIPC1_GH2"/>
    <property type="match status" value="1"/>
</dbReference>
<dbReference type="InterPro" id="IPR017379">
    <property type="entry name" value="GIPC1/2/3"/>
</dbReference>
<evidence type="ECO:0000313" key="4">
    <source>
        <dbReference type="Proteomes" id="UP000695022"/>
    </source>
</evidence>
<dbReference type="Gene3D" id="2.30.42.10">
    <property type="match status" value="1"/>
</dbReference>
<accession>A0ABM1ECE0</accession>
<dbReference type="InterPro" id="IPR036034">
    <property type="entry name" value="PDZ_sf"/>
</dbReference>
<dbReference type="PANTHER" id="PTHR12259">
    <property type="entry name" value="RGS-GAIP INTERACTING PROTEIN GIPC"/>
    <property type="match status" value="1"/>
</dbReference>
<dbReference type="PANTHER" id="PTHR12259:SF1">
    <property type="entry name" value="GH21964P"/>
    <property type="match status" value="1"/>
</dbReference>
<comment type="similarity">
    <text evidence="1">Belongs to the GIPC family.</text>
</comment>
<name>A0ABM1ECE0_PRICU</name>
<sequence>MPFFSKKKNKDSADGHGVGEDKHDSSYKDGAGSGYGAALPNSEPKSSPTRPHTQAQPPRTQQSNGTPQPNEGNHQETSRQRLVFHVQQAQGSPTGIISGFTNVKELYQKISECYDFVVSDILYCTLNTHKIDMSRLLGGQIGLDDFIFVHRKGQAKEIEITKTDEALGLTITDNGAGYAFIKRIKEGSTMDAITHVCVGDHIEKINDKSLIGARHFEVARMLKEIPKFSTFTLRLVEPRKAGFTEIGPRSNPGKSKSGKLGTGKETLRLRSNGPAKVEQAPDELVVMAIEKINSLLESFMGINDIELAQTIWELGINKENTHDFAFAVDESDLAAFGFTDDFIFDLWGVIGDVKSGRLIPDQGGSANF</sequence>
<dbReference type="CDD" id="cd06707">
    <property type="entry name" value="PDZ_GIPC"/>
    <property type="match status" value="1"/>
</dbReference>
<evidence type="ECO:0000256" key="2">
    <source>
        <dbReference type="SAM" id="MobiDB-lite"/>
    </source>
</evidence>
<dbReference type="SUPFAM" id="SSF50156">
    <property type="entry name" value="PDZ domain-like"/>
    <property type="match status" value="1"/>
</dbReference>
<organism evidence="4 5">
    <name type="scientific">Priapulus caudatus</name>
    <name type="common">Priapulid worm</name>
    <dbReference type="NCBI Taxonomy" id="37621"/>
    <lineage>
        <taxon>Eukaryota</taxon>
        <taxon>Metazoa</taxon>
        <taxon>Ecdysozoa</taxon>
        <taxon>Scalidophora</taxon>
        <taxon>Priapulida</taxon>
        <taxon>Priapulimorpha</taxon>
        <taxon>Priapulimorphida</taxon>
        <taxon>Priapulidae</taxon>
        <taxon>Priapulus</taxon>
    </lineage>
</organism>
<evidence type="ECO:0000256" key="1">
    <source>
        <dbReference type="ARBA" id="ARBA00009011"/>
    </source>
</evidence>
<gene>
    <name evidence="5" type="primary">LOC106810901</name>
</gene>
<feature type="compositionally biased region" description="Basic and acidic residues" evidence="2">
    <location>
        <begin position="10"/>
        <end position="27"/>
    </location>
</feature>
<feature type="domain" description="PDZ" evidence="3">
    <location>
        <begin position="157"/>
        <end position="237"/>
    </location>
</feature>
<proteinExistence type="inferred from homology"/>
<feature type="region of interest" description="Disordered" evidence="2">
    <location>
        <begin position="1"/>
        <end position="77"/>
    </location>
</feature>
<evidence type="ECO:0000313" key="5">
    <source>
        <dbReference type="RefSeq" id="XP_014669861.1"/>
    </source>
</evidence>
<dbReference type="Pfam" id="PF00595">
    <property type="entry name" value="PDZ"/>
    <property type="match status" value="1"/>
</dbReference>
<dbReference type="PROSITE" id="PS50106">
    <property type="entry name" value="PDZ"/>
    <property type="match status" value="1"/>
</dbReference>
<dbReference type="PIRSF" id="PIRSF038083">
    <property type="entry name" value="UCP038083_GIPC"/>
    <property type="match status" value="1"/>
</dbReference>